<comment type="caution">
    <text evidence="2">The sequence shown here is derived from an EMBL/GenBank/DDBJ whole genome shotgun (WGS) entry which is preliminary data.</text>
</comment>
<protein>
    <submittedName>
        <fullName evidence="2">Uncharacterized protein</fullName>
    </submittedName>
</protein>
<name>A0AAD5R750_PARTN</name>
<dbReference type="AlphaFoldDB" id="A0AAD5R750"/>
<accession>A0AAD5R750</accession>
<sequence>MRILLFECLIALVNSEQNFEEKLKEGSDLLKNDPSAGDTKHFLEKLHSMKEVIKEEFSTPDEPMPI</sequence>
<dbReference type="Proteomes" id="UP001196413">
    <property type="component" value="Unassembled WGS sequence"/>
</dbReference>
<dbReference type="EMBL" id="JAHQIW010006868">
    <property type="protein sequence ID" value="KAJ1370857.1"/>
    <property type="molecule type" value="Genomic_DNA"/>
</dbReference>
<organism evidence="2 3">
    <name type="scientific">Parelaphostrongylus tenuis</name>
    <name type="common">Meningeal worm</name>
    <dbReference type="NCBI Taxonomy" id="148309"/>
    <lineage>
        <taxon>Eukaryota</taxon>
        <taxon>Metazoa</taxon>
        <taxon>Ecdysozoa</taxon>
        <taxon>Nematoda</taxon>
        <taxon>Chromadorea</taxon>
        <taxon>Rhabditida</taxon>
        <taxon>Rhabditina</taxon>
        <taxon>Rhabditomorpha</taxon>
        <taxon>Strongyloidea</taxon>
        <taxon>Metastrongylidae</taxon>
        <taxon>Parelaphostrongylus</taxon>
    </lineage>
</organism>
<proteinExistence type="predicted"/>
<feature type="chain" id="PRO_5042264895" evidence="1">
    <location>
        <begin position="16"/>
        <end position="66"/>
    </location>
</feature>
<evidence type="ECO:0000256" key="1">
    <source>
        <dbReference type="SAM" id="SignalP"/>
    </source>
</evidence>
<feature type="signal peptide" evidence="1">
    <location>
        <begin position="1"/>
        <end position="15"/>
    </location>
</feature>
<evidence type="ECO:0000313" key="2">
    <source>
        <dbReference type="EMBL" id="KAJ1370857.1"/>
    </source>
</evidence>
<keyword evidence="3" id="KW-1185">Reference proteome</keyword>
<reference evidence="2" key="1">
    <citation type="submission" date="2021-06" db="EMBL/GenBank/DDBJ databases">
        <title>Parelaphostrongylus tenuis whole genome reference sequence.</title>
        <authorList>
            <person name="Garwood T.J."/>
            <person name="Larsen P.A."/>
            <person name="Fountain-Jones N.M."/>
            <person name="Garbe J.R."/>
            <person name="Macchietto M.G."/>
            <person name="Kania S.A."/>
            <person name="Gerhold R.W."/>
            <person name="Richards J.E."/>
            <person name="Wolf T.M."/>
        </authorList>
    </citation>
    <scope>NUCLEOTIDE SEQUENCE</scope>
    <source>
        <strain evidence="2">MNPRO001-30</strain>
        <tissue evidence="2">Meninges</tissue>
    </source>
</reference>
<gene>
    <name evidence="2" type="ORF">KIN20_032672</name>
</gene>
<keyword evidence="1" id="KW-0732">Signal</keyword>
<evidence type="ECO:0000313" key="3">
    <source>
        <dbReference type="Proteomes" id="UP001196413"/>
    </source>
</evidence>